<keyword evidence="8" id="KW-1185">Reference proteome</keyword>
<dbReference type="Proteomes" id="UP000240830">
    <property type="component" value="Unassembled WGS sequence"/>
</dbReference>
<accession>A0A2H9TKT7</accession>
<keyword evidence="5 6" id="KW-0472">Membrane</keyword>
<gene>
    <name evidence="7" type="ORF">PSACC_01828</name>
</gene>
<feature type="transmembrane region" description="Helical" evidence="6">
    <location>
        <begin position="158"/>
        <end position="176"/>
    </location>
</feature>
<dbReference type="GO" id="GO:0016020">
    <property type="term" value="C:membrane"/>
    <property type="evidence" value="ECO:0007669"/>
    <property type="project" value="UniProtKB-SubCell"/>
</dbReference>
<keyword evidence="4 6" id="KW-1133">Transmembrane helix</keyword>
<dbReference type="PANTHER" id="PTHR21433">
    <property type="entry name" value="TRANSMEMBRANE PROTEIN INDUCED BY TUMOR NECROSIS FACTOR ALPHA"/>
    <property type="match status" value="1"/>
</dbReference>
<evidence type="ECO:0000313" key="7">
    <source>
        <dbReference type="EMBL" id="PJF18357.1"/>
    </source>
</evidence>
<protein>
    <submittedName>
        <fullName evidence="7">Uncharacterized protein</fullName>
    </submittedName>
</protein>
<dbReference type="EMBL" id="MTSL01000128">
    <property type="protein sequence ID" value="PJF18357.1"/>
    <property type="molecule type" value="Genomic_DNA"/>
</dbReference>
<proteinExistence type="inferred from homology"/>
<evidence type="ECO:0000256" key="1">
    <source>
        <dbReference type="ARBA" id="ARBA00004141"/>
    </source>
</evidence>
<dbReference type="AlphaFoldDB" id="A0A2H9TKT7"/>
<comment type="subcellular location">
    <subcellularLocation>
        <location evidence="1">Membrane</location>
        <topology evidence="1">Multi-pass membrane protein</topology>
    </subcellularLocation>
</comment>
<dbReference type="PANTHER" id="PTHR21433:SF0">
    <property type="entry name" value="TRANSMEMBRANE PROTEIN 120 HOMOLOG"/>
    <property type="match status" value="1"/>
</dbReference>
<organism evidence="7 8">
    <name type="scientific">Paramicrosporidium saccamoebae</name>
    <dbReference type="NCBI Taxonomy" id="1246581"/>
    <lineage>
        <taxon>Eukaryota</taxon>
        <taxon>Fungi</taxon>
        <taxon>Fungi incertae sedis</taxon>
        <taxon>Cryptomycota</taxon>
        <taxon>Cryptomycota incertae sedis</taxon>
        <taxon>Paramicrosporidium</taxon>
    </lineage>
</organism>
<dbReference type="OrthoDB" id="2015098at2759"/>
<reference evidence="7 8" key="1">
    <citation type="submission" date="2016-10" db="EMBL/GenBank/DDBJ databases">
        <title>The genome of Paramicrosporidium saccamoebae is the missing link in understanding Cryptomycota and Microsporidia evolution.</title>
        <authorList>
            <person name="Quandt C.A."/>
            <person name="Beaudet D."/>
            <person name="Corsaro D."/>
            <person name="Michel R."/>
            <person name="Corradi N."/>
            <person name="James T."/>
        </authorList>
    </citation>
    <scope>NUCLEOTIDE SEQUENCE [LARGE SCALE GENOMIC DNA]</scope>
    <source>
        <strain evidence="7 8">KSL3</strain>
    </source>
</reference>
<dbReference type="Pfam" id="PF07851">
    <property type="entry name" value="TMEM120A-B"/>
    <property type="match status" value="1"/>
</dbReference>
<dbReference type="InterPro" id="IPR012926">
    <property type="entry name" value="TMEM120A/B"/>
</dbReference>
<evidence type="ECO:0000256" key="4">
    <source>
        <dbReference type="ARBA" id="ARBA00022989"/>
    </source>
</evidence>
<sequence>MVPTEDSKLNTAEYSEQEQELCKLKIKSLEAAVYQEESAYKSELTKRKKQLTGRPLLMEQLEAIEASRPVRMPFLLWAALGPANLILPDRERLQYKASYEQFKVLATVTHLCMSLVLLVVTDRPWLDALSNFCLLYAYSNMTLREHVLRLNGSAMQRWWVWHHYLCVVLSGTLLVWPSGVSYYALRRHLLGFMVYIASVQILQYRYQMNRLYTLRALSKVGPMQTTTDSASVHISNQLAFLLPLILIGHVFMQKD</sequence>
<evidence type="ECO:0000256" key="2">
    <source>
        <dbReference type="ARBA" id="ARBA00009700"/>
    </source>
</evidence>
<keyword evidence="3 6" id="KW-0812">Transmembrane</keyword>
<comment type="similarity">
    <text evidence="2">Belongs to the TMEM120 family.</text>
</comment>
<comment type="caution">
    <text evidence="7">The sequence shown here is derived from an EMBL/GenBank/DDBJ whole genome shotgun (WGS) entry which is preliminary data.</text>
</comment>
<evidence type="ECO:0000256" key="3">
    <source>
        <dbReference type="ARBA" id="ARBA00022692"/>
    </source>
</evidence>
<evidence type="ECO:0000313" key="8">
    <source>
        <dbReference type="Proteomes" id="UP000240830"/>
    </source>
</evidence>
<feature type="transmembrane region" description="Helical" evidence="6">
    <location>
        <begin position="102"/>
        <end position="120"/>
    </location>
</feature>
<evidence type="ECO:0000256" key="5">
    <source>
        <dbReference type="ARBA" id="ARBA00023136"/>
    </source>
</evidence>
<name>A0A2H9TKT7_9FUNG</name>
<feature type="transmembrane region" description="Helical" evidence="6">
    <location>
        <begin position="234"/>
        <end position="252"/>
    </location>
</feature>
<evidence type="ECO:0000256" key="6">
    <source>
        <dbReference type="SAM" id="Phobius"/>
    </source>
</evidence>
<feature type="transmembrane region" description="Helical" evidence="6">
    <location>
        <begin position="188"/>
        <end position="206"/>
    </location>
</feature>